<feature type="transmembrane region" description="Helical" evidence="1">
    <location>
        <begin position="44"/>
        <end position="64"/>
    </location>
</feature>
<name>A0A927CTL4_9BACL</name>
<keyword evidence="1" id="KW-0812">Transmembrane</keyword>
<dbReference type="RefSeq" id="WP_190865065.1">
    <property type="nucleotide sequence ID" value="NZ_JACXIY010000029.1"/>
</dbReference>
<feature type="transmembrane region" description="Helical" evidence="1">
    <location>
        <begin position="69"/>
        <end position="88"/>
    </location>
</feature>
<proteinExistence type="predicted"/>
<evidence type="ECO:0000313" key="3">
    <source>
        <dbReference type="Proteomes" id="UP000632125"/>
    </source>
</evidence>
<keyword evidence="1" id="KW-0472">Membrane</keyword>
<dbReference type="AlphaFoldDB" id="A0A927CTL4"/>
<keyword evidence="1" id="KW-1133">Transmembrane helix</keyword>
<organism evidence="2 3">
    <name type="scientific">Paenibacillus arenilitoris</name>
    <dbReference type="NCBI Taxonomy" id="2772299"/>
    <lineage>
        <taxon>Bacteria</taxon>
        <taxon>Bacillati</taxon>
        <taxon>Bacillota</taxon>
        <taxon>Bacilli</taxon>
        <taxon>Bacillales</taxon>
        <taxon>Paenibacillaceae</taxon>
        <taxon>Paenibacillus</taxon>
    </lineage>
</organism>
<feature type="transmembrane region" description="Helical" evidence="1">
    <location>
        <begin position="12"/>
        <end position="32"/>
    </location>
</feature>
<keyword evidence="3" id="KW-1185">Reference proteome</keyword>
<sequence>MRWLPAARSGQWWVYAGVSSLVVSILLWLIRFALLGQTFTGVHAFRFMLLAVILSFLIGFAGWLGARRLWLLSTLGMAAGLIMMASYARNRTGWEDLISLFAFLEAVVAGFAVGLVVEAVYWIVRSAKKK</sequence>
<comment type="caution">
    <text evidence="2">The sequence shown here is derived from an EMBL/GenBank/DDBJ whole genome shotgun (WGS) entry which is preliminary data.</text>
</comment>
<dbReference type="EMBL" id="JACXIY010000029">
    <property type="protein sequence ID" value="MBD2871345.1"/>
    <property type="molecule type" value="Genomic_DNA"/>
</dbReference>
<accession>A0A927CTL4</accession>
<protein>
    <submittedName>
        <fullName evidence="2">Uncharacterized protein</fullName>
    </submittedName>
</protein>
<evidence type="ECO:0000313" key="2">
    <source>
        <dbReference type="EMBL" id="MBD2871345.1"/>
    </source>
</evidence>
<dbReference type="Proteomes" id="UP000632125">
    <property type="component" value="Unassembled WGS sequence"/>
</dbReference>
<evidence type="ECO:0000256" key="1">
    <source>
        <dbReference type="SAM" id="Phobius"/>
    </source>
</evidence>
<gene>
    <name evidence="2" type="ORF">IDH41_22415</name>
</gene>
<feature type="transmembrane region" description="Helical" evidence="1">
    <location>
        <begin position="100"/>
        <end position="124"/>
    </location>
</feature>
<reference evidence="2" key="1">
    <citation type="submission" date="2020-09" db="EMBL/GenBank/DDBJ databases">
        <title>A novel bacterium of genus Paenibacillus, isolated from South China Sea.</title>
        <authorList>
            <person name="Huang H."/>
            <person name="Mo K."/>
            <person name="Hu Y."/>
        </authorList>
    </citation>
    <scope>NUCLEOTIDE SEQUENCE</scope>
    <source>
        <strain evidence="2">IB182493</strain>
    </source>
</reference>